<organism evidence="2 3">
    <name type="scientific">Phytophthora megakarya</name>
    <dbReference type="NCBI Taxonomy" id="4795"/>
    <lineage>
        <taxon>Eukaryota</taxon>
        <taxon>Sar</taxon>
        <taxon>Stramenopiles</taxon>
        <taxon>Oomycota</taxon>
        <taxon>Peronosporomycetes</taxon>
        <taxon>Peronosporales</taxon>
        <taxon>Peronosporaceae</taxon>
        <taxon>Phytophthora</taxon>
    </lineage>
</organism>
<dbReference type="Proteomes" id="UP000198211">
    <property type="component" value="Unassembled WGS sequence"/>
</dbReference>
<name>A0A225W737_9STRA</name>
<evidence type="ECO:0000256" key="1">
    <source>
        <dbReference type="SAM" id="MobiDB-lite"/>
    </source>
</evidence>
<comment type="caution">
    <text evidence="2">The sequence shown here is derived from an EMBL/GenBank/DDBJ whole genome shotgun (WGS) entry which is preliminary data.</text>
</comment>
<dbReference type="AlphaFoldDB" id="A0A225W737"/>
<gene>
    <name evidence="2" type="ORF">PHMEG_00014166</name>
</gene>
<dbReference type="OrthoDB" id="91303at2759"/>
<evidence type="ECO:0000313" key="2">
    <source>
        <dbReference type="EMBL" id="OWZ12640.1"/>
    </source>
</evidence>
<proteinExistence type="predicted"/>
<keyword evidence="3" id="KW-1185">Reference proteome</keyword>
<dbReference type="EMBL" id="NBNE01001792">
    <property type="protein sequence ID" value="OWZ12640.1"/>
    <property type="molecule type" value="Genomic_DNA"/>
</dbReference>
<accession>A0A225W737</accession>
<sequence length="127" mass="14332">MEIKYEEGSELIEFFLKLENATKGASEVTEAVMTEGQKSIYLFHSMPKTWKDDLRIWKGQRKYNPYEDLKQSIEGKVHDFQAQESYAFAKETPKTPATKGERALVATGPSASHAQGRDIANISTRSS</sequence>
<reference evidence="3" key="1">
    <citation type="submission" date="2017-03" db="EMBL/GenBank/DDBJ databases">
        <title>Phytopthora megakarya and P. palmivora, two closely related causual agents of cacao black pod achieved similar genome size and gene model numbers by different mechanisms.</title>
        <authorList>
            <person name="Ali S."/>
            <person name="Shao J."/>
            <person name="Larry D.J."/>
            <person name="Kronmiller B."/>
            <person name="Shen D."/>
            <person name="Strem M.D."/>
            <person name="Melnick R.L."/>
            <person name="Guiltinan M.J."/>
            <person name="Tyler B.M."/>
            <person name="Meinhardt L.W."/>
            <person name="Bailey B.A."/>
        </authorList>
    </citation>
    <scope>NUCLEOTIDE SEQUENCE [LARGE SCALE GENOMIC DNA]</scope>
    <source>
        <strain evidence="3">zdho120</strain>
    </source>
</reference>
<evidence type="ECO:0000313" key="3">
    <source>
        <dbReference type="Proteomes" id="UP000198211"/>
    </source>
</evidence>
<feature type="region of interest" description="Disordered" evidence="1">
    <location>
        <begin position="106"/>
        <end position="127"/>
    </location>
</feature>
<protein>
    <submittedName>
        <fullName evidence="2">Uncharacterized protein</fullName>
    </submittedName>
</protein>